<proteinExistence type="predicted"/>
<name>A0A6J5F8K9_9BURK</name>
<protein>
    <submittedName>
        <fullName evidence="1">Uncharacterized protein</fullName>
    </submittedName>
</protein>
<keyword evidence="2" id="KW-1185">Reference proteome</keyword>
<dbReference type="Proteomes" id="UP000494363">
    <property type="component" value="Unassembled WGS sequence"/>
</dbReference>
<dbReference type="AlphaFoldDB" id="A0A6J5F8K9"/>
<organism evidence="1 2">
    <name type="scientific">Paraburkholderia humisilvae</name>
    <dbReference type="NCBI Taxonomy" id="627669"/>
    <lineage>
        <taxon>Bacteria</taxon>
        <taxon>Pseudomonadati</taxon>
        <taxon>Pseudomonadota</taxon>
        <taxon>Betaproteobacteria</taxon>
        <taxon>Burkholderiales</taxon>
        <taxon>Burkholderiaceae</taxon>
        <taxon>Paraburkholderia</taxon>
    </lineage>
</organism>
<reference evidence="1 2" key="1">
    <citation type="submission" date="2020-04" db="EMBL/GenBank/DDBJ databases">
        <authorList>
            <person name="De Canck E."/>
        </authorList>
    </citation>
    <scope>NUCLEOTIDE SEQUENCE [LARGE SCALE GENOMIC DNA]</scope>
    <source>
        <strain evidence="1 2">LMG 29542</strain>
    </source>
</reference>
<accession>A0A6J5F8K9</accession>
<evidence type="ECO:0000313" key="2">
    <source>
        <dbReference type="Proteomes" id="UP000494363"/>
    </source>
</evidence>
<evidence type="ECO:0000313" key="1">
    <source>
        <dbReference type="EMBL" id="CAB3773506.1"/>
    </source>
</evidence>
<sequence length="155" mass="17426">MGGLLPYIPRLNLMSLVIGLGVRGSTIWFRRLSARSPSNALRACERAERDIEERTQLYTEHIREQGERDEQVTHEQKLEIVREQAVAKFQANAPLKDLMSAVAGRRLVSAVVAQVLEKLNDTLRDVKHTLNPAEQRYDLGHVSPRTACAQSEGLV</sequence>
<dbReference type="EMBL" id="CADIKH010000076">
    <property type="protein sequence ID" value="CAB3773506.1"/>
    <property type="molecule type" value="Genomic_DNA"/>
</dbReference>
<gene>
    <name evidence="1" type="ORF">LMG29542_07266</name>
</gene>